<reference evidence="3 4" key="1">
    <citation type="submission" date="2017-08" db="EMBL/GenBank/DDBJ databases">
        <title>Mesorhizobium wenxinae sp. nov., a novel rhizobial species isolated from root nodules of chickpea (Cicer arietinum L.).</title>
        <authorList>
            <person name="Zhang J."/>
        </authorList>
    </citation>
    <scope>NUCLEOTIDE SEQUENCE [LARGE SCALE GENOMIC DNA]</scope>
    <source>
        <strain evidence="3 4">SDW018</strain>
    </source>
</reference>
<dbReference type="Pfam" id="PF02604">
    <property type="entry name" value="PhdYeFM_antitox"/>
    <property type="match status" value="1"/>
</dbReference>
<dbReference type="PANTHER" id="PTHR35377">
    <property type="entry name" value="ANTITOXIN VAPB49-RELATED-RELATED"/>
    <property type="match status" value="1"/>
</dbReference>
<evidence type="ECO:0000313" key="3">
    <source>
        <dbReference type="EMBL" id="PAQ05253.1"/>
    </source>
</evidence>
<dbReference type="SUPFAM" id="SSF143120">
    <property type="entry name" value="YefM-like"/>
    <property type="match status" value="1"/>
</dbReference>
<dbReference type="InterPro" id="IPR036165">
    <property type="entry name" value="YefM-like_sf"/>
</dbReference>
<comment type="similarity">
    <text evidence="1 2">Belongs to the phD/YefM antitoxin family.</text>
</comment>
<keyword evidence="4" id="KW-1185">Reference proteome</keyword>
<organism evidence="3 4">
    <name type="scientific">Mesorhizobium temperatum</name>
    <dbReference type="NCBI Taxonomy" id="241416"/>
    <lineage>
        <taxon>Bacteria</taxon>
        <taxon>Pseudomonadati</taxon>
        <taxon>Pseudomonadota</taxon>
        <taxon>Alphaproteobacteria</taxon>
        <taxon>Hyphomicrobiales</taxon>
        <taxon>Phyllobacteriaceae</taxon>
        <taxon>Mesorhizobium</taxon>
    </lineage>
</organism>
<dbReference type="Proteomes" id="UP000216442">
    <property type="component" value="Unassembled WGS sequence"/>
</dbReference>
<sequence>MNISIAEAKAKLSELVSRAEAGEEIVLTRHGKVAARLVPPASPDLLPRIGALKGKIRIADDFDELGPEWDEYVK</sequence>
<gene>
    <name evidence="3" type="ORF">CIT26_31125</name>
</gene>
<dbReference type="InterPro" id="IPR006442">
    <property type="entry name" value="Antitoxin_Phd/YefM"/>
</dbReference>
<dbReference type="Gene3D" id="3.40.1620.10">
    <property type="entry name" value="YefM-like domain"/>
    <property type="match status" value="1"/>
</dbReference>
<evidence type="ECO:0000256" key="1">
    <source>
        <dbReference type="ARBA" id="ARBA00009981"/>
    </source>
</evidence>
<evidence type="ECO:0000313" key="4">
    <source>
        <dbReference type="Proteomes" id="UP000216442"/>
    </source>
</evidence>
<dbReference type="RefSeq" id="WP_095496146.1">
    <property type="nucleotide sequence ID" value="NZ_NPKJ01000073.1"/>
</dbReference>
<proteinExistence type="inferred from homology"/>
<accession>A0A271LAY1</accession>
<dbReference type="EMBL" id="NPKJ01000073">
    <property type="protein sequence ID" value="PAQ05253.1"/>
    <property type="molecule type" value="Genomic_DNA"/>
</dbReference>
<comment type="caution">
    <text evidence="3">The sequence shown here is derived from an EMBL/GenBank/DDBJ whole genome shotgun (WGS) entry which is preliminary data.</text>
</comment>
<protein>
    <recommendedName>
        <fullName evidence="2">Antitoxin</fullName>
    </recommendedName>
</protein>
<dbReference type="AlphaFoldDB" id="A0A271LAY1"/>
<dbReference type="OrthoDB" id="7473440at2"/>
<dbReference type="InterPro" id="IPR051416">
    <property type="entry name" value="phD-YefM_TA_antitoxins"/>
</dbReference>
<name>A0A271LAY1_9HYPH</name>
<evidence type="ECO:0000256" key="2">
    <source>
        <dbReference type="RuleBase" id="RU362080"/>
    </source>
</evidence>
<dbReference type="NCBIfam" id="TIGR01552">
    <property type="entry name" value="phd_fam"/>
    <property type="match status" value="1"/>
</dbReference>
<comment type="function">
    <text evidence="2">Antitoxin component of a type II toxin-antitoxin (TA) system.</text>
</comment>